<protein>
    <submittedName>
        <fullName evidence="2">Uncharacterized protein</fullName>
    </submittedName>
</protein>
<dbReference type="AlphaFoldDB" id="A0A6G0Z3D6"/>
<proteinExistence type="predicted"/>
<evidence type="ECO:0000256" key="1">
    <source>
        <dbReference type="SAM" id="MobiDB-lite"/>
    </source>
</evidence>
<feature type="compositionally biased region" description="Polar residues" evidence="1">
    <location>
        <begin position="69"/>
        <end position="86"/>
    </location>
</feature>
<reference evidence="2 3" key="1">
    <citation type="submission" date="2019-08" db="EMBL/GenBank/DDBJ databases">
        <title>Whole genome of Aphis craccivora.</title>
        <authorList>
            <person name="Voronova N.V."/>
            <person name="Shulinski R.S."/>
            <person name="Bandarenka Y.V."/>
            <person name="Zhorov D.G."/>
            <person name="Warner D."/>
        </authorList>
    </citation>
    <scope>NUCLEOTIDE SEQUENCE [LARGE SCALE GENOMIC DNA]</scope>
    <source>
        <strain evidence="2">180601</strain>
        <tissue evidence="2">Whole Body</tissue>
    </source>
</reference>
<name>A0A6G0Z3D6_APHCR</name>
<keyword evidence="3" id="KW-1185">Reference proteome</keyword>
<organism evidence="2 3">
    <name type="scientific">Aphis craccivora</name>
    <name type="common">Cowpea aphid</name>
    <dbReference type="NCBI Taxonomy" id="307492"/>
    <lineage>
        <taxon>Eukaryota</taxon>
        <taxon>Metazoa</taxon>
        <taxon>Ecdysozoa</taxon>
        <taxon>Arthropoda</taxon>
        <taxon>Hexapoda</taxon>
        <taxon>Insecta</taxon>
        <taxon>Pterygota</taxon>
        <taxon>Neoptera</taxon>
        <taxon>Paraneoptera</taxon>
        <taxon>Hemiptera</taxon>
        <taxon>Sternorrhyncha</taxon>
        <taxon>Aphidomorpha</taxon>
        <taxon>Aphidoidea</taxon>
        <taxon>Aphididae</taxon>
        <taxon>Aphidini</taxon>
        <taxon>Aphis</taxon>
        <taxon>Aphis</taxon>
    </lineage>
</organism>
<sequence>MPNRTNSLRRVLINNYITVVVCFIEKSKAEMDDFDIKSQLDLLNEYLDREMEEIQTEYFVIKPDGETNGGNRPTTADNGTSTSIVNRSHHDYDKDRLNPDVLEMYSWQKYKNNKVWFPQMTYTKRSRAIDIIDPETGEKIQL</sequence>
<dbReference type="OrthoDB" id="6591872at2759"/>
<comment type="caution">
    <text evidence="2">The sequence shown here is derived from an EMBL/GenBank/DDBJ whole genome shotgun (WGS) entry which is preliminary data.</text>
</comment>
<feature type="region of interest" description="Disordered" evidence="1">
    <location>
        <begin position="63"/>
        <end position="90"/>
    </location>
</feature>
<accession>A0A6G0Z3D6</accession>
<evidence type="ECO:0000313" key="3">
    <source>
        <dbReference type="Proteomes" id="UP000478052"/>
    </source>
</evidence>
<gene>
    <name evidence="2" type="ORF">FWK35_00015180</name>
</gene>
<dbReference type="EMBL" id="VUJU01001526">
    <property type="protein sequence ID" value="KAF0764887.1"/>
    <property type="molecule type" value="Genomic_DNA"/>
</dbReference>
<evidence type="ECO:0000313" key="2">
    <source>
        <dbReference type="EMBL" id="KAF0764887.1"/>
    </source>
</evidence>
<dbReference type="Proteomes" id="UP000478052">
    <property type="component" value="Unassembled WGS sequence"/>
</dbReference>